<dbReference type="GO" id="GO:0016020">
    <property type="term" value="C:membrane"/>
    <property type="evidence" value="ECO:0007669"/>
    <property type="project" value="UniProtKB-SubCell"/>
</dbReference>
<keyword evidence="3" id="KW-0812">Transmembrane</keyword>
<dbReference type="Proteomes" id="UP000758155">
    <property type="component" value="Unassembled WGS sequence"/>
</dbReference>
<organism evidence="8 9">
    <name type="scientific">Didymella heteroderae</name>
    <dbReference type="NCBI Taxonomy" id="1769908"/>
    <lineage>
        <taxon>Eukaryota</taxon>
        <taxon>Fungi</taxon>
        <taxon>Dikarya</taxon>
        <taxon>Ascomycota</taxon>
        <taxon>Pezizomycotina</taxon>
        <taxon>Dothideomycetes</taxon>
        <taxon>Pleosporomycetidae</taxon>
        <taxon>Pleosporales</taxon>
        <taxon>Pleosporineae</taxon>
        <taxon>Didymellaceae</taxon>
        <taxon>Didymella</taxon>
    </lineage>
</organism>
<feature type="domain" description="Protein root UVB sensitive/RUS" evidence="6">
    <location>
        <begin position="36"/>
        <end position="159"/>
    </location>
</feature>
<evidence type="ECO:0000313" key="9">
    <source>
        <dbReference type="Proteomes" id="UP000758155"/>
    </source>
</evidence>
<comment type="caution">
    <text evidence="8">The sequence shown here is derived from an EMBL/GenBank/DDBJ whole genome shotgun (WGS) entry which is preliminary data.</text>
</comment>
<dbReference type="PANTHER" id="PTHR12770:SF31">
    <property type="entry name" value="RUS FAMILY MEMBER 1"/>
    <property type="match status" value="1"/>
</dbReference>
<dbReference type="Pfam" id="PF24160">
    <property type="entry name" value="UVB_sens_C"/>
    <property type="match status" value="1"/>
</dbReference>
<accession>A0A9P5BZ44</accession>
<evidence type="ECO:0000256" key="2">
    <source>
        <dbReference type="ARBA" id="ARBA00007558"/>
    </source>
</evidence>
<dbReference type="AlphaFoldDB" id="A0A9P5BZ44"/>
<evidence type="ECO:0000256" key="5">
    <source>
        <dbReference type="ARBA" id="ARBA00023136"/>
    </source>
</evidence>
<protein>
    <submittedName>
        <fullName evidence="8">Uncharacterized protein</fullName>
    </submittedName>
</protein>
<evidence type="ECO:0000256" key="4">
    <source>
        <dbReference type="ARBA" id="ARBA00022989"/>
    </source>
</evidence>
<dbReference type="InterPro" id="IPR006968">
    <property type="entry name" value="RUS_fam"/>
</dbReference>
<evidence type="ECO:0000256" key="3">
    <source>
        <dbReference type="ARBA" id="ARBA00022692"/>
    </source>
</evidence>
<evidence type="ECO:0000256" key="1">
    <source>
        <dbReference type="ARBA" id="ARBA00004370"/>
    </source>
</evidence>
<comment type="subcellular location">
    <subcellularLocation>
        <location evidence="1">Membrane</location>
    </subcellularLocation>
</comment>
<evidence type="ECO:0000313" key="8">
    <source>
        <dbReference type="EMBL" id="KAF3036967.1"/>
    </source>
</evidence>
<reference evidence="8" key="1">
    <citation type="submission" date="2019-04" db="EMBL/GenBank/DDBJ databases">
        <title>Sequencing of skin fungus with MAO and IRED activity.</title>
        <authorList>
            <person name="Marsaioli A.J."/>
            <person name="Bonatto J.M.C."/>
            <person name="Reis Junior O."/>
        </authorList>
    </citation>
    <scope>NUCLEOTIDE SEQUENCE</scope>
    <source>
        <strain evidence="8">28M1</strain>
    </source>
</reference>
<dbReference type="PANTHER" id="PTHR12770">
    <property type="entry name" value="RUS1 FAMILY PROTEIN C16ORF58"/>
    <property type="match status" value="1"/>
</dbReference>
<name>A0A9P5BZ44_9PLEO</name>
<dbReference type="EMBL" id="SWKV01000046">
    <property type="protein sequence ID" value="KAF3036967.1"/>
    <property type="molecule type" value="Genomic_DNA"/>
</dbReference>
<comment type="similarity">
    <text evidence="2">Belongs to the RUS1 family.</text>
</comment>
<gene>
    <name evidence="8" type="ORF">E8E12_007957</name>
</gene>
<keyword evidence="5" id="KW-0472">Membrane</keyword>
<keyword evidence="4" id="KW-1133">Transmembrane helix</keyword>
<feature type="domain" description="Protein root UVB sensitive/RUS" evidence="6">
    <location>
        <begin position="162"/>
        <end position="254"/>
    </location>
</feature>
<dbReference type="OrthoDB" id="364779at2759"/>
<dbReference type="Pfam" id="PF04884">
    <property type="entry name" value="UVB_sens_prot"/>
    <property type="match status" value="2"/>
</dbReference>
<dbReference type="InterPro" id="IPR054549">
    <property type="entry name" value="UVB_sens_RUS_dom"/>
</dbReference>
<sequence length="444" mass="48557">MSKCEYLEIKEFDEAGDVVATYVASGNSRVDVVLPREKKSYSQRVLDVFLPAGYPQSVTEDYIQYQIYDSLQAFSSSIAGLLASRAVLEGVGVGDSTASPTSALLLSILQESMGRLATILFAHRLGTSLEPECKMYRLAADILNDTAIVLDCLSPAFPKPARSAKASLSAHFAKRGNLGELNAKDSSQETVISLLGMLTGSVVVSAVTTPMATWATLIALLSVHLATNYAAVKAVSMTSLNRQRANIVFSHVLDADNPRVLSPKEVSEQERVFERDGVLRYGNDILGHCRIGVSLQSLLGSMNLAMRSKTGAFQDLPIKLPDILEVFAHEGYILWLDESQTREVRIVLKKDCTALDQLKAWVHALTLVRVRSQTPPSAFLKGEHVGQDVQRLAELLQILKQNNELFDKYTPSLRSAGWDLDMAALETRAGLRALIDRTKDSSGQ</sequence>
<evidence type="ECO:0000259" key="6">
    <source>
        <dbReference type="Pfam" id="PF04884"/>
    </source>
</evidence>
<evidence type="ECO:0000259" key="7">
    <source>
        <dbReference type="Pfam" id="PF24160"/>
    </source>
</evidence>
<dbReference type="InterPro" id="IPR055412">
    <property type="entry name" value="UVB_sens_C"/>
</dbReference>
<feature type="domain" description="Root UVB sensitive protein C-terminal" evidence="7">
    <location>
        <begin position="260"/>
        <end position="426"/>
    </location>
</feature>
<keyword evidence="9" id="KW-1185">Reference proteome</keyword>
<proteinExistence type="inferred from homology"/>